<proteinExistence type="predicted"/>
<organism evidence="2 3">
    <name type="scientific">Persicobacter psychrovividus</name>
    <dbReference type="NCBI Taxonomy" id="387638"/>
    <lineage>
        <taxon>Bacteria</taxon>
        <taxon>Pseudomonadati</taxon>
        <taxon>Bacteroidota</taxon>
        <taxon>Cytophagia</taxon>
        <taxon>Cytophagales</taxon>
        <taxon>Persicobacteraceae</taxon>
        <taxon>Persicobacter</taxon>
    </lineage>
</organism>
<sequence length="118" mass="12957">MRALKLFIVACLTVIGSTAMAHNNNTASSSSVVVAFNKSSKTLEIAKAGEINENMNTVIDLNQIDNLNYKAKVYRYFGGIVRHNAMGFETIKINDGANTNEVVFNKENLAEIINSLMK</sequence>
<evidence type="ECO:0000313" key="3">
    <source>
        <dbReference type="Proteomes" id="UP001354989"/>
    </source>
</evidence>
<name>A0ABM7VF18_9BACT</name>
<dbReference type="EMBL" id="AP025292">
    <property type="protein sequence ID" value="BDC99267.1"/>
    <property type="molecule type" value="Genomic_DNA"/>
</dbReference>
<keyword evidence="3" id="KW-1185">Reference proteome</keyword>
<gene>
    <name evidence="2" type="ORF">PEPS_15480</name>
</gene>
<dbReference type="RefSeq" id="WP_338396698.1">
    <property type="nucleotide sequence ID" value="NZ_AP025292.1"/>
</dbReference>
<reference evidence="2 3" key="1">
    <citation type="submission" date="2021-12" db="EMBL/GenBank/DDBJ databases">
        <title>Genome sequencing of bacteria with rrn-lacking chromosome and rrn-plasmid.</title>
        <authorList>
            <person name="Anda M."/>
            <person name="Iwasaki W."/>
        </authorList>
    </citation>
    <scope>NUCLEOTIDE SEQUENCE [LARGE SCALE GENOMIC DNA]</scope>
    <source>
        <strain evidence="2 3">NBRC 101262</strain>
    </source>
</reference>
<dbReference type="Proteomes" id="UP001354989">
    <property type="component" value="Chromosome"/>
</dbReference>
<keyword evidence="1" id="KW-0732">Signal</keyword>
<evidence type="ECO:0000313" key="2">
    <source>
        <dbReference type="EMBL" id="BDC99267.1"/>
    </source>
</evidence>
<feature type="chain" id="PRO_5046885433" evidence="1">
    <location>
        <begin position="22"/>
        <end position="118"/>
    </location>
</feature>
<accession>A0ABM7VF18</accession>
<evidence type="ECO:0000256" key="1">
    <source>
        <dbReference type="SAM" id="SignalP"/>
    </source>
</evidence>
<protein>
    <submittedName>
        <fullName evidence="2">Uncharacterized protein</fullName>
    </submittedName>
</protein>
<feature type="signal peptide" evidence="1">
    <location>
        <begin position="1"/>
        <end position="21"/>
    </location>
</feature>